<proteinExistence type="predicted"/>
<comment type="caution">
    <text evidence="1">The sequence shown here is derived from an EMBL/GenBank/DDBJ whole genome shotgun (WGS) entry which is preliminary data.</text>
</comment>
<dbReference type="CDD" id="cd08152">
    <property type="entry name" value="y4iL_like"/>
    <property type="match status" value="1"/>
</dbReference>
<sequence>MATTNRRAFDRHRHAVRDAHAKSHGFLKGELVVPDLPSHLRQGVFARPSTYPVVIRLSSAPGDIHSDTIPAPRGMAIKIIGVEGERLLPQDAGRNQDFLLVNIPTLSFGTIGKYRQLIGLLEKNADNPAFLQRAMAGVARGVEAAVEAVGIEPGATLRGLARDNDHLLGETYHSMAAVRFGDYIAKISAAPLSDNVRALTGKDVGTVGDSTMRDLVVEHFRNEGAEYQLRAQLCRDIDKMPVEDAAVLWPEGLSPHQPVATLRIPKQDAYSPARRVYGDDVLSFNPWHGVKAHQPLGSIMRVRIAAYERSTQRRHEWNAQPRVEPETIGEIPD</sequence>
<dbReference type="EMBL" id="WBVY01000013">
    <property type="protein sequence ID" value="KAB2654619.1"/>
    <property type="molecule type" value="Genomic_DNA"/>
</dbReference>
<evidence type="ECO:0000313" key="2">
    <source>
        <dbReference type="Proteomes" id="UP000460650"/>
    </source>
</evidence>
<dbReference type="Gene3D" id="2.40.180.10">
    <property type="entry name" value="Catalase core domain"/>
    <property type="match status" value="1"/>
</dbReference>
<reference evidence="1 2" key="1">
    <citation type="submission" date="2019-09" db="EMBL/GenBank/DDBJ databases">
        <title>Taxonomic organization of the family Brucellaceae based on a phylogenomic approach.</title>
        <authorList>
            <person name="Leclercq S."/>
            <person name="Cloeckaert A."/>
            <person name="Zygmunt M.S."/>
        </authorList>
    </citation>
    <scope>NUCLEOTIDE SEQUENCE [LARGE SCALE GENOMIC DNA]</scope>
    <source>
        <strain evidence="1 2">TA93</strain>
    </source>
</reference>
<dbReference type="SUPFAM" id="SSF56634">
    <property type="entry name" value="Heme-dependent catalase-like"/>
    <property type="match status" value="1"/>
</dbReference>
<dbReference type="Proteomes" id="UP000460650">
    <property type="component" value="Unassembled WGS sequence"/>
</dbReference>
<dbReference type="InterPro" id="IPR020835">
    <property type="entry name" value="Catalase_sf"/>
</dbReference>
<dbReference type="AlphaFoldDB" id="A0A7V7VQ02"/>
<dbReference type="PANTHER" id="PTHR36195">
    <property type="entry name" value="DOMAIN PROTEIN, PUTATIVE (AFU_ORTHOLOGUE AFUA_5G01990)-RELATED-RELATED"/>
    <property type="match status" value="1"/>
</dbReference>
<organism evidence="1 2">
    <name type="scientific">Brucella tritici</name>
    <dbReference type="NCBI Taxonomy" id="94626"/>
    <lineage>
        <taxon>Bacteria</taxon>
        <taxon>Pseudomonadati</taxon>
        <taxon>Pseudomonadota</taxon>
        <taxon>Alphaproteobacteria</taxon>
        <taxon>Hyphomicrobiales</taxon>
        <taxon>Brucellaceae</taxon>
        <taxon>Brucella/Ochrobactrum group</taxon>
        <taxon>Brucella</taxon>
    </lineage>
</organism>
<gene>
    <name evidence="1" type="ORF">F9K94_23895</name>
</gene>
<evidence type="ECO:0000313" key="1">
    <source>
        <dbReference type="EMBL" id="KAB2654619.1"/>
    </source>
</evidence>
<dbReference type="GO" id="GO:0020037">
    <property type="term" value="F:heme binding"/>
    <property type="evidence" value="ECO:0007669"/>
    <property type="project" value="InterPro"/>
</dbReference>
<protein>
    <submittedName>
        <fullName evidence="1">Catalase family protein</fullName>
    </submittedName>
</protein>
<name>A0A7V7VQ02_9HYPH</name>
<accession>A0A7V7VQ02</accession>
<dbReference type="PANTHER" id="PTHR36195:SF4">
    <property type="entry name" value="DOMAIN PROTEIN, PUTATIVE (AFU_ORTHOLOGUE AFUA_5G01990)-RELATED"/>
    <property type="match status" value="1"/>
</dbReference>